<evidence type="ECO:0000256" key="8">
    <source>
        <dbReference type="ARBA" id="ARBA00023303"/>
    </source>
</evidence>
<proteinExistence type="predicted"/>
<keyword evidence="14" id="KW-1185">Reference proteome</keyword>
<name>A0AAV6UIM3_9ARAC</name>
<organism evidence="13 14">
    <name type="scientific">Oedothorax gibbosus</name>
    <dbReference type="NCBI Taxonomy" id="931172"/>
    <lineage>
        <taxon>Eukaryota</taxon>
        <taxon>Metazoa</taxon>
        <taxon>Ecdysozoa</taxon>
        <taxon>Arthropoda</taxon>
        <taxon>Chelicerata</taxon>
        <taxon>Arachnida</taxon>
        <taxon>Araneae</taxon>
        <taxon>Araneomorphae</taxon>
        <taxon>Entelegynae</taxon>
        <taxon>Araneoidea</taxon>
        <taxon>Linyphiidae</taxon>
        <taxon>Erigoninae</taxon>
        <taxon>Oedothorax</taxon>
    </lineage>
</organism>
<comment type="caution">
    <text evidence="13">The sequence shown here is derived from an EMBL/GenBank/DDBJ whole genome shotgun (WGS) entry which is preliminary data.</text>
</comment>
<dbReference type="InterPro" id="IPR035965">
    <property type="entry name" value="PAS-like_dom_sf"/>
</dbReference>
<dbReference type="InterPro" id="IPR000700">
    <property type="entry name" value="PAS-assoc_C"/>
</dbReference>
<feature type="region of interest" description="Disordered" evidence="10">
    <location>
        <begin position="477"/>
        <end position="500"/>
    </location>
</feature>
<dbReference type="GO" id="GO:0034702">
    <property type="term" value="C:monoatomic ion channel complex"/>
    <property type="evidence" value="ECO:0007669"/>
    <property type="project" value="UniProtKB-KW"/>
</dbReference>
<reference evidence="13 14" key="1">
    <citation type="journal article" date="2022" name="Nat. Ecol. Evol.">
        <title>A masculinizing supergene underlies an exaggerated male reproductive morph in a spider.</title>
        <authorList>
            <person name="Hendrickx F."/>
            <person name="De Corte Z."/>
            <person name="Sonet G."/>
            <person name="Van Belleghem S.M."/>
            <person name="Kostlbacher S."/>
            <person name="Vangestel C."/>
        </authorList>
    </citation>
    <scope>NUCLEOTIDE SEQUENCE [LARGE SCALE GENOMIC DNA]</scope>
    <source>
        <strain evidence="13">W744_W776</strain>
    </source>
</reference>
<evidence type="ECO:0000313" key="14">
    <source>
        <dbReference type="Proteomes" id="UP000827092"/>
    </source>
</evidence>
<dbReference type="PANTHER" id="PTHR10217">
    <property type="entry name" value="VOLTAGE AND LIGAND GATED POTASSIUM CHANNEL"/>
    <property type="match status" value="1"/>
</dbReference>
<dbReference type="Proteomes" id="UP000827092">
    <property type="component" value="Unassembled WGS sequence"/>
</dbReference>
<evidence type="ECO:0000256" key="7">
    <source>
        <dbReference type="ARBA" id="ARBA00023136"/>
    </source>
</evidence>
<keyword evidence="7" id="KW-0472">Membrane</keyword>
<evidence type="ECO:0000256" key="1">
    <source>
        <dbReference type="ARBA" id="ARBA00004141"/>
    </source>
</evidence>
<comment type="subcellular location">
    <subcellularLocation>
        <location evidence="1">Membrane</location>
        <topology evidence="1">Multi-pass membrane protein</topology>
    </subcellularLocation>
</comment>
<feature type="region of interest" description="Disordered" evidence="10">
    <location>
        <begin position="441"/>
        <end position="463"/>
    </location>
</feature>
<dbReference type="Pfam" id="PF13426">
    <property type="entry name" value="PAS_9"/>
    <property type="match status" value="1"/>
</dbReference>
<dbReference type="SUPFAM" id="SSF55785">
    <property type="entry name" value="PYP-like sensor domain (PAS domain)"/>
    <property type="match status" value="1"/>
</dbReference>
<dbReference type="CDD" id="cd00130">
    <property type="entry name" value="PAS"/>
    <property type="match status" value="1"/>
</dbReference>
<evidence type="ECO:0000256" key="5">
    <source>
        <dbReference type="ARBA" id="ARBA00022989"/>
    </source>
</evidence>
<dbReference type="PROSITE" id="PS50113">
    <property type="entry name" value="PAC"/>
    <property type="match status" value="1"/>
</dbReference>
<dbReference type="GO" id="GO:0005886">
    <property type="term" value="C:plasma membrane"/>
    <property type="evidence" value="ECO:0007669"/>
    <property type="project" value="TreeGrafter"/>
</dbReference>
<dbReference type="PROSITE" id="PS50112">
    <property type="entry name" value="PAS"/>
    <property type="match status" value="1"/>
</dbReference>
<evidence type="ECO:0000256" key="6">
    <source>
        <dbReference type="ARBA" id="ARBA00023065"/>
    </source>
</evidence>
<evidence type="ECO:0000256" key="2">
    <source>
        <dbReference type="ARBA" id="ARBA00022448"/>
    </source>
</evidence>
<accession>A0AAV6UIM3</accession>
<dbReference type="PANTHER" id="PTHR10217:SF548">
    <property type="entry name" value="GH12235P"/>
    <property type="match status" value="1"/>
</dbReference>
<dbReference type="InterPro" id="IPR000014">
    <property type="entry name" value="PAS"/>
</dbReference>
<sequence length="545" mass="61728">MPVKRGHVAPQNTFIESIIRKFDNLNRKFLVANAEVAHFPIIFCNDGFCELVGWSRAELMQRSCVCEFLHGPLTSPVQVQLIKECLNSCHEKQLEILYYKRDGTKFLCSQVTAPIRNEDGLICMFIVNFEDITNAPYRDAVVSPLPRPARILLNRFPALWRLVPRSRLKPRQADEHPLKNCEARWKKMKQKLSRSRPQPQEQESPDSPQRVHRRDGDSQSTRGDYAAPRDTTALEMEDAKTFSTHHPDFAVSQPDLERPREFSIATQKATTNNLAKSLPNASSDPDLPRFRLSSPSDLPEMVGAVGWSRGAKESNSQSSTTSKFLKDMQAHSRHHVGEKVAQLRRQSTFENLSRKGKRRVCQLGHKWGKEAFANLATNEEKKRSPTWPQMGKRSVCQIVHKWGKEAFANSAPNGEKKHSPTRPQMGKRSVFQIGHKWRKEAFANSATNGEKKRSPTRPQMGKRSVCQIVHKWGKVAFANSAPNGEKKHSTTRPQMGKRSVFQIGHKWRKEAVANSATNGEKKRSPTRTKTAVVVTPSVLVQVNIG</sequence>
<keyword evidence="4" id="KW-0851">Voltage-gated channel</keyword>
<evidence type="ECO:0000256" key="10">
    <source>
        <dbReference type="SAM" id="MobiDB-lite"/>
    </source>
</evidence>
<feature type="region of interest" description="Disordered" evidence="10">
    <location>
        <begin position="307"/>
        <end position="356"/>
    </location>
</feature>
<keyword evidence="2" id="KW-0813">Transport</keyword>
<gene>
    <name evidence="13" type="ORF">JTE90_013688</name>
</gene>
<dbReference type="GO" id="GO:0005242">
    <property type="term" value="F:inward rectifier potassium channel activity"/>
    <property type="evidence" value="ECO:0007669"/>
    <property type="project" value="TreeGrafter"/>
</dbReference>
<protein>
    <recommendedName>
        <fullName evidence="15">LOV domain-containing protein</fullName>
    </recommendedName>
</protein>
<keyword evidence="5" id="KW-1133">Transmembrane helix</keyword>
<evidence type="ECO:0000256" key="4">
    <source>
        <dbReference type="ARBA" id="ARBA00022882"/>
    </source>
</evidence>
<feature type="compositionally biased region" description="Polar residues" evidence="10">
    <location>
        <begin position="313"/>
        <end position="323"/>
    </location>
</feature>
<dbReference type="FunFam" id="3.30.450.20:FF:000001">
    <property type="entry name" value="Potassium voltage-gated channel subfamily H member 7"/>
    <property type="match status" value="1"/>
</dbReference>
<evidence type="ECO:0000256" key="9">
    <source>
        <dbReference type="ARBA" id="ARBA00034430"/>
    </source>
</evidence>
<evidence type="ECO:0000259" key="12">
    <source>
        <dbReference type="PROSITE" id="PS50113"/>
    </source>
</evidence>
<feature type="compositionally biased region" description="Low complexity" evidence="10">
    <location>
        <begin position="195"/>
        <end position="208"/>
    </location>
</feature>
<comment type="catalytic activity">
    <reaction evidence="9">
        <text>K(+)(in) = K(+)(out)</text>
        <dbReference type="Rhea" id="RHEA:29463"/>
        <dbReference type="ChEBI" id="CHEBI:29103"/>
    </reaction>
</comment>
<dbReference type="NCBIfam" id="TIGR00229">
    <property type="entry name" value="sensory_box"/>
    <property type="match status" value="1"/>
</dbReference>
<feature type="region of interest" description="Disordered" evidence="10">
    <location>
        <begin position="408"/>
        <end position="428"/>
    </location>
</feature>
<feature type="domain" description="PAC" evidence="12">
    <location>
        <begin position="92"/>
        <end position="144"/>
    </location>
</feature>
<feature type="domain" description="PAS" evidence="11">
    <location>
        <begin position="11"/>
        <end position="70"/>
    </location>
</feature>
<feature type="compositionally biased region" description="Basic and acidic residues" evidence="10">
    <location>
        <begin position="171"/>
        <end position="185"/>
    </location>
</feature>
<evidence type="ECO:0000313" key="13">
    <source>
        <dbReference type="EMBL" id="KAG8183166.1"/>
    </source>
</evidence>
<feature type="region of interest" description="Disordered" evidence="10">
    <location>
        <begin position="171"/>
        <end position="230"/>
    </location>
</feature>
<dbReference type="Gene3D" id="3.30.450.20">
    <property type="entry name" value="PAS domain"/>
    <property type="match status" value="1"/>
</dbReference>
<feature type="compositionally biased region" description="Basic and acidic residues" evidence="10">
    <location>
        <begin position="324"/>
        <end position="338"/>
    </location>
</feature>
<evidence type="ECO:0000256" key="3">
    <source>
        <dbReference type="ARBA" id="ARBA00022692"/>
    </source>
</evidence>
<keyword evidence="8" id="KW-0407">Ion channel</keyword>
<dbReference type="AlphaFoldDB" id="A0AAV6UIM3"/>
<keyword evidence="3" id="KW-0812">Transmembrane</keyword>
<keyword evidence="6" id="KW-0406">Ion transport</keyword>
<dbReference type="InterPro" id="IPR050818">
    <property type="entry name" value="KCNH_animal-type"/>
</dbReference>
<dbReference type="GO" id="GO:0042391">
    <property type="term" value="P:regulation of membrane potential"/>
    <property type="evidence" value="ECO:0007669"/>
    <property type="project" value="TreeGrafter"/>
</dbReference>
<evidence type="ECO:0008006" key="15">
    <source>
        <dbReference type="Google" id="ProtNLM"/>
    </source>
</evidence>
<evidence type="ECO:0000259" key="11">
    <source>
        <dbReference type="PROSITE" id="PS50112"/>
    </source>
</evidence>
<dbReference type="EMBL" id="JAFNEN010000429">
    <property type="protein sequence ID" value="KAG8183166.1"/>
    <property type="molecule type" value="Genomic_DNA"/>
</dbReference>